<gene>
    <name evidence="2" type="ORF">Ahy_B10g104927</name>
</gene>
<dbReference type="Proteomes" id="UP000289738">
    <property type="component" value="Chromosome B10"/>
</dbReference>
<feature type="region of interest" description="Disordered" evidence="1">
    <location>
        <begin position="163"/>
        <end position="190"/>
    </location>
</feature>
<sequence>MSEAKKGIVQELGFGGLMHIPPMNVPHKLLKDLANSFNLEKNKLGNKARTQSKKRKHIVEDSSSEQEIESYDVMKEAGLPSTEAHYDSSEIMPEVNLESKNDPMFQTQTDQSSVNKPTDSIVLIQVCMPLSQTIAASPMQIEPSPPKSLRKKISEETIKGLGFTDLSQEETLTQEGRPGSEKGKSPETPILIEELEDLVEQITNTGVAATLNFAEDKIPPIEKQPADQFFEKFETPARRTKLSADLKEK</sequence>
<feature type="compositionally biased region" description="Basic residues" evidence="1">
    <location>
        <begin position="45"/>
        <end position="57"/>
    </location>
</feature>
<name>A0A444X6Q3_ARAHY</name>
<dbReference type="AlphaFoldDB" id="A0A444X6Q3"/>
<protein>
    <submittedName>
        <fullName evidence="2">Uncharacterized protein</fullName>
    </submittedName>
</protein>
<evidence type="ECO:0000313" key="3">
    <source>
        <dbReference type="Proteomes" id="UP000289738"/>
    </source>
</evidence>
<keyword evidence="3" id="KW-1185">Reference proteome</keyword>
<comment type="caution">
    <text evidence="2">The sequence shown here is derived from an EMBL/GenBank/DDBJ whole genome shotgun (WGS) entry which is preliminary data.</text>
</comment>
<feature type="compositionally biased region" description="Polar residues" evidence="1">
    <location>
        <begin position="165"/>
        <end position="174"/>
    </location>
</feature>
<dbReference type="EMBL" id="SDMP01000020">
    <property type="protein sequence ID" value="RYQ85375.1"/>
    <property type="molecule type" value="Genomic_DNA"/>
</dbReference>
<feature type="region of interest" description="Disordered" evidence="1">
    <location>
        <begin position="45"/>
        <end position="67"/>
    </location>
</feature>
<feature type="region of interest" description="Disordered" evidence="1">
    <location>
        <begin position="230"/>
        <end position="249"/>
    </location>
</feature>
<organism evidence="2 3">
    <name type="scientific">Arachis hypogaea</name>
    <name type="common">Peanut</name>
    <dbReference type="NCBI Taxonomy" id="3818"/>
    <lineage>
        <taxon>Eukaryota</taxon>
        <taxon>Viridiplantae</taxon>
        <taxon>Streptophyta</taxon>
        <taxon>Embryophyta</taxon>
        <taxon>Tracheophyta</taxon>
        <taxon>Spermatophyta</taxon>
        <taxon>Magnoliopsida</taxon>
        <taxon>eudicotyledons</taxon>
        <taxon>Gunneridae</taxon>
        <taxon>Pentapetalae</taxon>
        <taxon>rosids</taxon>
        <taxon>fabids</taxon>
        <taxon>Fabales</taxon>
        <taxon>Fabaceae</taxon>
        <taxon>Papilionoideae</taxon>
        <taxon>50 kb inversion clade</taxon>
        <taxon>dalbergioids sensu lato</taxon>
        <taxon>Dalbergieae</taxon>
        <taxon>Pterocarpus clade</taxon>
        <taxon>Arachis</taxon>
    </lineage>
</organism>
<accession>A0A444X6Q3</accession>
<reference evidence="2 3" key="1">
    <citation type="submission" date="2019-01" db="EMBL/GenBank/DDBJ databases">
        <title>Sequencing of cultivated peanut Arachis hypogaea provides insights into genome evolution and oil improvement.</title>
        <authorList>
            <person name="Chen X."/>
        </authorList>
    </citation>
    <scope>NUCLEOTIDE SEQUENCE [LARGE SCALE GENOMIC DNA]</scope>
    <source>
        <strain evidence="3">cv. Fuhuasheng</strain>
        <tissue evidence="2">Leaves</tissue>
    </source>
</reference>
<proteinExistence type="predicted"/>
<evidence type="ECO:0000256" key="1">
    <source>
        <dbReference type="SAM" id="MobiDB-lite"/>
    </source>
</evidence>
<evidence type="ECO:0000313" key="2">
    <source>
        <dbReference type="EMBL" id="RYQ85375.1"/>
    </source>
</evidence>